<evidence type="ECO:0000313" key="1">
    <source>
        <dbReference type="EMBL" id="KAA3480224.1"/>
    </source>
</evidence>
<comment type="caution">
    <text evidence="1">The sequence shown here is derived from an EMBL/GenBank/DDBJ whole genome shotgun (WGS) entry which is preliminary data.</text>
</comment>
<dbReference type="OrthoDB" id="1738562at2759"/>
<dbReference type="SUPFAM" id="SSF56672">
    <property type="entry name" value="DNA/RNA polymerases"/>
    <property type="match status" value="1"/>
</dbReference>
<sequence length="112" mass="13025">MKEVVKKELLKWLDVGIVYVISDSEKVSPTQCVPKKSSLNVVENDNNELIPTQTVTGWRVYIDYRKLNDATKKDHFSLPFINQMLDRLVGKDYYCFLDGYSGYHQIPIHLDD</sequence>
<accession>A0A5B6WFV6</accession>
<keyword evidence="1" id="KW-0695">RNA-directed DNA polymerase</keyword>
<evidence type="ECO:0000313" key="2">
    <source>
        <dbReference type="Proteomes" id="UP000325315"/>
    </source>
</evidence>
<dbReference type="InterPro" id="IPR043502">
    <property type="entry name" value="DNA/RNA_pol_sf"/>
</dbReference>
<dbReference type="Gene3D" id="3.10.10.10">
    <property type="entry name" value="HIV Type 1 Reverse Transcriptase, subunit A, domain 1"/>
    <property type="match status" value="1"/>
</dbReference>
<protein>
    <submittedName>
        <fullName evidence="1">RNA-directed DNA polymerase-like protein</fullName>
    </submittedName>
</protein>
<dbReference type="AlphaFoldDB" id="A0A5B6WFV6"/>
<dbReference type="PANTHER" id="PTHR24559:SF444">
    <property type="entry name" value="REVERSE TRANSCRIPTASE DOMAIN-CONTAINING PROTEIN"/>
    <property type="match status" value="1"/>
</dbReference>
<reference evidence="1" key="1">
    <citation type="submission" date="2019-08" db="EMBL/GenBank/DDBJ databases">
        <authorList>
            <person name="Liu F."/>
        </authorList>
    </citation>
    <scope>NUCLEOTIDE SEQUENCE [LARGE SCALE GENOMIC DNA]</scope>
    <source>
        <strain evidence="1">PA1801</strain>
        <tissue evidence="1">Leaf</tissue>
    </source>
</reference>
<proteinExistence type="predicted"/>
<name>A0A5B6WFV6_9ROSI</name>
<keyword evidence="2" id="KW-1185">Reference proteome</keyword>
<dbReference type="Proteomes" id="UP000325315">
    <property type="component" value="Unassembled WGS sequence"/>
</dbReference>
<keyword evidence="1" id="KW-0808">Transferase</keyword>
<organism evidence="1 2">
    <name type="scientific">Gossypium australe</name>
    <dbReference type="NCBI Taxonomy" id="47621"/>
    <lineage>
        <taxon>Eukaryota</taxon>
        <taxon>Viridiplantae</taxon>
        <taxon>Streptophyta</taxon>
        <taxon>Embryophyta</taxon>
        <taxon>Tracheophyta</taxon>
        <taxon>Spermatophyta</taxon>
        <taxon>Magnoliopsida</taxon>
        <taxon>eudicotyledons</taxon>
        <taxon>Gunneridae</taxon>
        <taxon>Pentapetalae</taxon>
        <taxon>rosids</taxon>
        <taxon>malvids</taxon>
        <taxon>Malvales</taxon>
        <taxon>Malvaceae</taxon>
        <taxon>Malvoideae</taxon>
        <taxon>Gossypium</taxon>
    </lineage>
</organism>
<dbReference type="InterPro" id="IPR043128">
    <property type="entry name" value="Rev_trsase/Diguanyl_cyclase"/>
</dbReference>
<dbReference type="PANTHER" id="PTHR24559">
    <property type="entry name" value="TRANSPOSON TY3-I GAG-POL POLYPROTEIN"/>
    <property type="match status" value="1"/>
</dbReference>
<dbReference type="InterPro" id="IPR053134">
    <property type="entry name" value="RNA-dir_DNA_polymerase"/>
</dbReference>
<dbReference type="Gene3D" id="3.30.70.270">
    <property type="match status" value="1"/>
</dbReference>
<keyword evidence="1" id="KW-0548">Nucleotidyltransferase</keyword>
<dbReference type="GO" id="GO:0003964">
    <property type="term" value="F:RNA-directed DNA polymerase activity"/>
    <property type="evidence" value="ECO:0007669"/>
    <property type="project" value="UniProtKB-KW"/>
</dbReference>
<dbReference type="EMBL" id="SMMG02000003">
    <property type="protein sequence ID" value="KAA3480224.1"/>
    <property type="molecule type" value="Genomic_DNA"/>
</dbReference>
<gene>
    <name evidence="1" type="ORF">EPI10_020674</name>
</gene>